<dbReference type="PANTHER" id="PTHR48081:SF8">
    <property type="entry name" value="ALPHA_BETA HYDROLASE FOLD-3 DOMAIN-CONTAINING PROTEIN-RELATED"/>
    <property type="match status" value="1"/>
</dbReference>
<dbReference type="InterPro" id="IPR029058">
    <property type="entry name" value="AB_hydrolase_fold"/>
</dbReference>
<dbReference type="Proteomes" id="UP000251120">
    <property type="component" value="Chromosome"/>
</dbReference>
<dbReference type="AlphaFoldDB" id="A0A2Z4XWP3"/>
<dbReference type="PANTHER" id="PTHR48081">
    <property type="entry name" value="AB HYDROLASE SUPERFAMILY PROTEIN C4A8.06C"/>
    <property type="match status" value="1"/>
</dbReference>
<dbReference type="KEGG" id="fad:CDH04_01300"/>
<keyword evidence="6" id="KW-1185">Reference proteome</keyword>
<dbReference type="GO" id="GO:0015035">
    <property type="term" value="F:protein-disulfide reductase activity"/>
    <property type="evidence" value="ECO:0007669"/>
    <property type="project" value="InterPro"/>
</dbReference>
<evidence type="ECO:0000313" key="4">
    <source>
        <dbReference type="EMBL" id="QIW11365.1"/>
    </source>
</evidence>
<protein>
    <submittedName>
        <fullName evidence="4">Alpha/beta hydrolase fold domain-containing protein</fullName>
    </submittedName>
</protein>
<dbReference type="Pfam" id="PF04134">
    <property type="entry name" value="DCC1-like"/>
    <property type="match status" value="1"/>
</dbReference>
<accession>A0A2Z4XWP3</accession>
<dbReference type="Proteomes" id="UP000681131">
    <property type="component" value="Chromosome"/>
</dbReference>
<dbReference type="SUPFAM" id="SSF53474">
    <property type="entry name" value="alpha/beta-Hydrolases"/>
    <property type="match status" value="1"/>
</dbReference>
<dbReference type="EMBL" id="CP021781">
    <property type="protein sequence ID" value="AXA33136.1"/>
    <property type="molecule type" value="Genomic_DNA"/>
</dbReference>
<evidence type="ECO:0000259" key="2">
    <source>
        <dbReference type="Pfam" id="PF07859"/>
    </source>
</evidence>
<dbReference type="EMBL" id="CP043424">
    <property type="protein sequence ID" value="QIW11365.1"/>
    <property type="molecule type" value="Genomic_DNA"/>
</dbReference>
<dbReference type="Gene3D" id="3.40.50.1820">
    <property type="entry name" value="alpha/beta hydrolase"/>
    <property type="match status" value="1"/>
</dbReference>
<sequence>MIKVFYDGKCGLCSKEIRYYKRVAPENIFEWIDITTSTDTLVNENLEYNDTLKLLHTRDNEGNLFIGLDSFILIWQQLKFWKLFAVIVSLPIIKQITNLAYKAFASWRFKRLSYCEITPNKGEKMTISKEMQNIIDNYNSSGFPNYSSFSPKGLRHAFNEAFYKKPKEESILMAKVVAAKIVNTHARSIKVRLYYPSLNNQLPALMYFHGGGFVIRDNMDIYDQTCRRIASEVGCMVIAVDYRLAPEHPFPAAPEDCFLATSWVFSHSKELNIDSSKIGVWGESCGGNLAAVVAMMARDRNKFTLACQIIISPMLDINYSTESYSNYSSGYILTRDTMEWFWKQYLSNISDIQDPYALPVRGTNFENLAPALIFTTELDVLRDDGRLYFNLLSRSNANVEYKCYEGLIHGFFDLYTKVNEAKIACNDIILQVKSFLQNKGEK</sequence>
<proteinExistence type="predicted"/>
<keyword evidence="1 4" id="KW-0378">Hydrolase</keyword>
<reference evidence="3 5" key="1">
    <citation type="submission" date="2017-06" db="EMBL/GenBank/DDBJ databases">
        <title>Complete genome of Francisella adeliensis.</title>
        <authorList>
            <person name="Vallesi A."/>
            <person name="Sjodin A."/>
        </authorList>
    </citation>
    <scope>NUCLEOTIDE SEQUENCE [LARGE SCALE GENOMIC DNA]</scope>
    <source>
        <strain evidence="3 5">FDC440</strain>
    </source>
</reference>
<feature type="domain" description="Alpha/beta hydrolase fold-3" evidence="2">
    <location>
        <begin position="205"/>
        <end position="412"/>
    </location>
</feature>
<name>A0A2Z4XWP3_9GAMM</name>
<dbReference type="RefSeq" id="WP_112869310.1">
    <property type="nucleotide sequence ID" value="NZ_CP021781.1"/>
</dbReference>
<dbReference type="OrthoDB" id="5294764at2"/>
<evidence type="ECO:0000256" key="1">
    <source>
        <dbReference type="ARBA" id="ARBA00022801"/>
    </source>
</evidence>
<evidence type="ECO:0000313" key="6">
    <source>
        <dbReference type="Proteomes" id="UP000681131"/>
    </source>
</evidence>
<dbReference type="Pfam" id="PF07859">
    <property type="entry name" value="Abhydrolase_3"/>
    <property type="match status" value="1"/>
</dbReference>
<dbReference type="InterPro" id="IPR013094">
    <property type="entry name" value="AB_hydrolase_3"/>
</dbReference>
<dbReference type="InterPro" id="IPR050300">
    <property type="entry name" value="GDXG_lipolytic_enzyme"/>
</dbReference>
<reference evidence="4 6" key="2">
    <citation type="submission" date="2019-08" db="EMBL/GenBank/DDBJ databases">
        <title>Complete genome sequences of Francisella adeliensis (FSC1325 and FSC1326).</title>
        <authorList>
            <person name="Ohrman C."/>
            <person name="Uneklint I."/>
            <person name="Vallesi A."/>
            <person name="Karlsson L."/>
            <person name="Sjodin A."/>
        </authorList>
    </citation>
    <scope>NUCLEOTIDE SEQUENCE [LARGE SCALE GENOMIC DNA]</scope>
    <source>
        <strain evidence="4 6">FSC1325</strain>
    </source>
</reference>
<dbReference type="GO" id="GO:0016787">
    <property type="term" value="F:hydrolase activity"/>
    <property type="evidence" value="ECO:0007669"/>
    <property type="project" value="UniProtKB-KW"/>
</dbReference>
<dbReference type="InterPro" id="IPR007263">
    <property type="entry name" value="DCC1-like"/>
</dbReference>
<evidence type="ECO:0000313" key="3">
    <source>
        <dbReference type="EMBL" id="AXA33136.1"/>
    </source>
</evidence>
<organism evidence="3 5">
    <name type="scientific">Francisella adeliensis</name>
    <dbReference type="NCBI Taxonomy" id="2007306"/>
    <lineage>
        <taxon>Bacteria</taxon>
        <taxon>Pseudomonadati</taxon>
        <taxon>Pseudomonadota</taxon>
        <taxon>Gammaproteobacteria</taxon>
        <taxon>Thiotrichales</taxon>
        <taxon>Francisellaceae</taxon>
        <taxon>Francisella</taxon>
    </lineage>
</organism>
<evidence type="ECO:0000313" key="5">
    <source>
        <dbReference type="Proteomes" id="UP000251120"/>
    </source>
</evidence>
<gene>
    <name evidence="3" type="ORF">CDH04_01300</name>
    <name evidence="4" type="ORF">FZC43_01300</name>
</gene>